<gene>
    <name evidence="1" type="ORF">IAB63_07435</name>
</gene>
<sequence length="455" mass="52295">MMKLLQAGIDKTGRDLSNLTLTTAIRAQDAYYNVVNLAYMQVSSGTLSYQEAIKRAILSVAKEGASVLYPSGRSDKVDVAIRRAVLTGVNQTAAKMSEAYCDEAHCDYVETTAHSGARPDHEKWQGKVFCRSGKDKKYPPFSETGYGTGAGLCGWNCRHSFHAFFPGISAPAYTKAMLNDYKAKKYEYNGKKLTDYECSQMQRGYERKIRETKRQLTACNAAMRETDDEALKSKLKMEFDDQSVRLKSQEKELRDFCKQTKRRVDSSRTQVYAVKDDQGRIRGFDRSVSQKSVWANRKLGEETLHEFVEKTSDSDIIKLTRKLNDTRENFKFISDETFDRLTIQARKKGAVILRGTKEVEAHLDKMEAAAANINDVLMFRKDVCISEVLEEMYHFEQNLARSNNDKEEPLRSILNEIDAKQYLLKNAEKYKIPRKEIDLTRQQLEFYQQELKKYQ</sequence>
<reference evidence="1" key="1">
    <citation type="submission" date="2020-10" db="EMBL/GenBank/DDBJ databases">
        <authorList>
            <person name="Gilroy R."/>
        </authorList>
    </citation>
    <scope>NUCLEOTIDE SEQUENCE</scope>
    <source>
        <strain evidence="1">CHK187-14744</strain>
    </source>
</reference>
<comment type="caution">
    <text evidence="1">The sequence shown here is derived from an EMBL/GenBank/DDBJ whole genome shotgun (WGS) entry which is preliminary data.</text>
</comment>
<dbReference type="EMBL" id="DVLT01000046">
    <property type="protein sequence ID" value="HIU03069.1"/>
    <property type="molecule type" value="Genomic_DNA"/>
</dbReference>
<proteinExistence type="predicted"/>
<dbReference type="InterPro" id="IPR009319">
    <property type="entry name" value="Phage_A118_VSP1"/>
</dbReference>
<dbReference type="Proteomes" id="UP000824164">
    <property type="component" value="Unassembled WGS sequence"/>
</dbReference>
<organism evidence="1 2">
    <name type="scientific">Candidatus Onthocola gallistercoris</name>
    <dbReference type="NCBI Taxonomy" id="2840876"/>
    <lineage>
        <taxon>Bacteria</taxon>
        <taxon>Bacillati</taxon>
        <taxon>Bacillota</taxon>
        <taxon>Bacilli</taxon>
        <taxon>Candidatus Onthocola</taxon>
    </lineage>
</organism>
<dbReference type="AlphaFoldDB" id="A0A9D1HHI1"/>
<evidence type="ECO:0000313" key="2">
    <source>
        <dbReference type="Proteomes" id="UP000824164"/>
    </source>
</evidence>
<evidence type="ECO:0008006" key="3">
    <source>
        <dbReference type="Google" id="ProtNLM"/>
    </source>
</evidence>
<reference evidence="1" key="2">
    <citation type="journal article" date="2021" name="PeerJ">
        <title>Extensive microbial diversity within the chicken gut microbiome revealed by metagenomics and culture.</title>
        <authorList>
            <person name="Gilroy R."/>
            <person name="Ravi A."/>
            <person name="Getino M."/>
            <person name="Pursley I."/>
            <person name="Horton D.L."/>
            <person name="Alikhan N.F."/>
            <person name="Baker D."/>
            <person name="Gharbi K."/>
            <person name="Hall N."/>
            <person name="Watson M."/>
            <person name="Adriaenssens E.M."/>
            <person name="Foster-Nyarko E."/>
            <person name="Jarju S."/>
            <person name="Secka A."/>
            <person name="Antonio M."/>
            <person name="Oren A."/>
            <person name="Chaudhuri R.R."/>
            <person name="La Ragione R."/>
            <person name="Hildebrand F."/>
            <person name="Pallen M.J."/>
        </authorList>
    </citation>
    <scope>NUCLEOTIDE SEQUENCE</scope>
    <source>
        <strain evidence="1">CHK187-14744</strain>
    </source>
</reference>
<name>A0A9D1HHI1_9FIRM</name>
<dbReference type="Pfam" id="PF06152">
    <property type="entry name" value="Phage_min_cap2"/>
    <property type="match status" value="1"/>
</dbReference>
<protein>
    <recommendedName>
        <fullName evidence="3">Phage minor capsid protein 2</fullName>
    </recommendedName>
</protein>
<accession>A0A9D1HHI1</accession>
<evidence type="ECO:0000313" key="1">
    <source>
        <dbReference type="EMBL" id="HIU03069.1"/>
    </source>
</evidence>
<dbReference type="GO" id="GO:0005198">
    <property type="term" value="F:structural molecule activity"/>
    <property type="evidence" value="ECO:0007669"/>
    <property type="project" value="InterPro"/>
</dbReference>